<dbReference type="InterPro" id="IPR036322">
    <property type="entry name" value="WD40_repeat_dom_sf"/>
</dbReference>
<dbReference type="AlphaFoldDB" id="A0A9N9QRB0"/>
<feature type="domain" description="RWD" evidence="5">
    <location>
        <begin position="366"/>
        <end position="468"/>
    </location>
</feature>
<dbReference type="PANTHER" id="PTHR46170">
    <property type="entry name" value="GATOR COMPLEX PROTEIN WDR59"/>
    <property type="match status" value="1"/>
</dbReference>
<evidence type="ECO:0000313" key="7">
    <source>
        <dbReference type="Proteomes" id="UP001152799"/>
    </source>
</evidence>
<keyword evidence="7" id="KW-1185">Reference proteome</keyword>
<dbReference type="PROSITE" id="PS50082">
    <property type="entry name" value="WD_REPEATS_2"/>
    <property type="match status" value="2"/>
</dbReference>
<reference evidence="6" key="1">
    <citation type="submission" date="2022-01" db="EMBL/GenBank/DDBJ databases">
        <authorList>
            <person name="King R."/>
        </authorList>
    </citation>
    <scope>NUCLEOTIDE SEQUENCE</scope>
</reference>
<comment type="similarity">
    <text evidence="3">Belongs to the WD repeat WDR59 family.</text>
</comment>
<dbReference type="InterPro" id="IPR019775">
    <property type="entry name" value="WD40_repeat_CS"/>
</dbReference>
<dbReference type="Proteomes" id="UP001152799">
    <property type="component" value="Chromosome 7"/>
</dbReference>
<dbReference type="PROSITE" id="PS50908">
    <property type="entry name" value="RWD"/>
    <property type="match status" value="1"/>
</dbReference>
<dbReference type="PANTHER" id="PTHR46170:SF1">
    <property type="entry name" value="GATOR COMPLEX PROTEIN WDR59"/>
    <property type="match status" value="1"/>
</dbReference>
<gene>
    <name evidence="6" type="ORF">CEUTPL_LOCUS12071</name>
</gene>
<dbReference type="InterPro" id="IPR049567">
    <property type="entry name" value="WDR59-like"/>
</dbReference>
<evidence type="ECO:0000313" key="6">
    <source>
        <dbReference type="EMBL" id="CAG9771641.1"/>
    </source>
</evidence>
<evidence type="ECO:0000256" key="2">
    <source>
        <dbReference type="ARBA" id="ARBA00022737"/>
    </source>
</evidence>
<dbReference type="PROSITE" id="PS00678">
    <property type="entry name" value="WD_REPEATS_1"/>
    <property type="match status" value="1"/>
</dbReference>
<organism evidence="6 7">
    <name type="scientific">Ceutorhynchus assimilis</name>
    <name type="common">cabbage seed weevil</name>
    <dbReference type="NCBI Taxonomy" id="467358"/>
    <lineage>
        <taxon>Eukaryota</taxon>
        <taxon>Metazoa</taxon>
        <taxon>Ecdysozoa</taxon>
        <taxon>Arthropoda</taxon>
        <taxon>Hexapoda</taxon>
        <taxon>Insecta</taxon>
        <taxon>Pterygota</taxon>
        <taxon>Neoptera</taxon>
        <taxon>Endopterygota</taxon>
        <taxon>Coleoptera</taxon>
        <taxon>Polyphaga</taxon>
        <taxon>Cucujiformia</taxon>
        <taxon>Curculionidae</taxon>
        <taxon>Ceutorhynchinae</taxon>
        <taxon>Ceutorhynchus</taxon>
    </lineage>
</organism>
<dbReference type="GO" id="GO:0035591">
    <property type="term" value="F:signaling adaptor activity"/>
    <property type="evidence" value="ECO:0007669"/>
    <property type="project" value="TreeGrafter"/>
</dbReference>
<proteinExistence type="inferred from homology"/>
<keyword evidence="1 4" id="KW-0853">WD repeat</keyword>
<name>A0A9N9QRB0_9CUCU</name>
<dbReference type="GO" id="GO:0035859">
    <property type="term" value="C:Seh1-associated complex"/>
    <property type="evidence" value="ECO:0007669"/>
    <property type="project" value="TreeGrafter"/>
</dbReference>
<dbReference type="PROSITE" id="PS50294">
    <property type="entry name" value="WD_REPEATS_REGION"/>
    <property type="match status" value="1"/>
</dbReference>
<dbReference type="GO" id="GO:1904263">
    <property type="term" value="P:positive regulation of TORC1 signaling"/>
    <property type="evidence" value="ECO:0007669"/>
    <property type="project" value="TreeGrafter"/>
</dbReference>
<evidence type="ECO:0000259" key="5">
    <source>
        <dbReference type="PROSITE" id="PS50908"/>
    </source>
</evidence>
<dbReference type="SUPFAM" id="SSF50978">
    <property type="entry name" value="WD40 repeat-like"/>
    <property type="match status" value="1"/>
</dbReference>
<evidence type="ECO:0000256" key="4">
    <source>
        <dbReference type="PROSITE-ProRule" id="PRU00221"/>
    </source>
</evidence>
<dbReference type="Gene3D" id="2.130.10.10">
    <property type="entry name" value="YVTN repeat-like/Quinoprotein amine dehydrogenase"/>
    <property type="match status" value="1"/>
</dbReference>
<dbReference type="InterPro" id="IPR006575">
    <property type="entry name" value="RWD_dom"/>
</dbReference>
<dbReference type="SMART" id="SM00320">
    <property type="entry name" value="WD40"/>
    <property type="match status" value="4"/>
</dbReference>
<keyword evidence="2" id="KW-0677">Repeat</keyword>
<evidence type="ECO:0000256" key="1">
    <source>
        <dbReference type="ARBA" id="ARBA00022574"/>
    </source>
</evidence>
<dbReference type="Pfam" id="PF00400">
    <property type="entry name" value="WD40"/>
    <property type="match status" value="2"/>
</dbReference>
<dbReference type="OrthoDB" id="311712at2759"/>
<dbReference type="InterPro" id="IPR001680">
    <property type="entry name" value="WD40_rpt"/>
</dbReference>
<evidence type="ECO:0000256" key="3">
    <source>
        <dbReference type="ARBA" id="ARBA00038452"/>
    </source>
</evidence>
<feature type="repeat" description="WD" evidence="4">
    <location>
        <begin position="188"/>
        <end position="230"/>
    </location>
</feature>
<dbReference type="EMBL" id="OU892283">
    <property type="protein sequence ID" value="CAG9771641.1"/>
    <property type="molecule type" value="Genomic_DNA"/>
</dbReference>
<sequence>MTRVINNDYYIALECKDLQANAMSLDCTGTYALLAGRRWIALRNLDEEYENVFKIPRTSKYEVSAVEWNPTAHNKQLCAIAINEKLEILHWREESLSVSHSLRAHTRSISGLNWHKFDPNILATSSVDTFVNVWDIRELRKATLSLSNVAECSQVRWNKVSPNLFATAHDGDIKIWDQRKYTYPLQYITAHTSKIYGLDWSPHIENQITSASQDNSVKFFDTSNPRKADFVISTGSPVWRARYTPFGNGIITVVVPQLRRGGENSLLLWNIGNTAAPMHTFVGHRDVVLEFHWRPQRQDNTNFQLVTWSKDQTLLVWRIEPFLQKLCGYEPDDLSLYNENCSVVGGDDTTSTISSRKISKIQPLQQEFSLLNVHIPNLEVKSMDSTSRIALVTVRINKFTVNMQATFPNAYPHGVPPAFQIMPDSNLTDMMGIQLLQTLGHLAQQRVSKNRTCLEPCLRQMVTTMEQLAADLESDRSFERVYAEASTIGGYKDAYIPFPRTSGAKFCSVNTLVCFARPLLTKRVGAKGDSGTPRALSALEAIIAKRSSDQMTVSAYYFQKQKQRSRSKHNLSKIANKAMVHVYDGTGLFLINRQLAEEYILDGDVATICKHNAAAAAVIGRRDLVQAWTIVELTLTQPQNDDVAAWASHPCGDNLITSLIRHYASESDLQMAAMLCCIFGKHQENSLRQASLKSILCPMQLGPRKRWFKHNHRLLFKTGGSPYHTIPPADIIAEGWVLPILKSTRSTSLDNIRVEEIVVPPSPIKIPYVALYEYYKMAYAETLHRWGLLYNRTEVMKFMTIQPEPYKGVECIPDCQTCQTPIKNSVCTSCKRIAFRCVICNTAAKASVNCCLICGHGGHTDHLEQWFERHSFCPLCGCQCLMETSHILAHIEA</sequence>
<dbReference type="InterPro" id="IPR015943">
    <property type="entry name" value="WD40/YVTN_repeat-like_dom_sf"/>
</dbReference>
<accession>A0A9N9QRB0</accession>
<dbReference type="GO" id="GO:0005774">
    <property type="term" value="C:vacuolar membrane"/>
    <property type="evidence" value="ECO:0007669"/>
    <property type="project" value="TreeGrafter"/>
</dbReference>
<protein>
    <recommendedName>
        <fullName evidence="5">RWD domain-containing protein</fullName>
    </recommendedName>
</protein>
<feature type="repeat" description="WD" evidence="4">
    <location>
        <begin position="102"/>
        <end position="144"/>
    </location>
</feature>
<dbReference type="GO" id="GO:0034198">
    <property type="term" value="P:cellular response to amino acid starvation"/>
    <property type="evidence" value="ECO:0007669"/>
    <property type="project" value="TreeGrafter"/>
</dbReference>